<dbReference type="Pfam" id="PF04640">
    <property type="entry name" value="PLATZ"/>
    <property type="match status" value="1"/>
</dbReference>
<feature type="region of interest" description="Disordered" evidence="1">
    <location>
        <begin position="208"/>
        <end position="264"/>
    </location>
</feature>
<organism evidence="2">
    <name type="scientific">Picea sitchensis</name>
    <name type="common">Sitka spruce</name>
    <name type="synonym">Pinus sitchensis</name>
    <dbReference type="NCBI Taxonomy" id="3332"/>
    <lineage>
        <taxon>Eukaryota</taxon>
        <taxon>Viridiplantae</taxon>
        <taxon>Streptophyta</taxon>
        <taxon>Embryophyta</taxon>
        <taxon>Tracheophyta</taxon>
        <taxon>Spermatophyta</taxon>
        <taxon>Pinopsida</taxon>
        <taxon>Pinidae</taxon>
        <taxon>Conifers I</taxon>
        <taxon>Pinales</taxon>
        <taxon>Pinaceae</taxon>
        <taxon>Picea</taxon>
    </lineage>
</organism>
<dbReference type="InterPro" id="IPR006734">
    <property type="entry name" value="PLATZ"/>
</dbReference>
<protein>
    <recommendedName>
        <fullName evidence="3">PLATZ transcription factor family protein</fullName>
    </recommendedName>
</protein>
<accession>A9P2B6</accession>
<dbReference type="AlphaFoldDB" id="A9P2B6"/>
<evidence type="ECO:0000256" key="1">
    <source>
        <dbReference type="SAM" id="MobiDB-lite"/>
    </source>
</evidence>
<evidence type="ECO:0000313" key="2">
    <source>
        <dbReference type="EMBL" id="ABK27027.1"/>
    </source>
</evidence>
<name>A9P2B6_PICSI</name>
<evidence type="ECO:0008006" key="3">
    <source>
        <dbReference type="Google" id="ProtNLM"/>
    </source>
</evidence>
<dbReference type="EMBL" id="EF087794">
    <property type="protein sequence ID" value="ABK27027.1"/>
    <property type="molecule type" value="mRNA"/>
</dbReference>
<dbReference type="PANTHER" id="PTHR31065:SF35">
    <property type="entry name" value="PLATZ TRANSCRIPTION FACTOR FAMILY PROTEIN"/>
    <property type="match status" value="1"/>
</dbReference>
<reference evidence="2" key="1">
    <citation type="journal article" date="2008" name="BMC Genomics">
        <title>A conifer genomics resource of 200,000 spruce (Picea spp.) ESTs and 6,464 high-quality, sequence-finished full-length cDNAs for Sitka spruce (Picea sitchensis).</title>
        <authorList>
            <person name="Ralph S.G."/>
            <person name="Chun H.J."/>
            <person name="Kolosova N."/>
            <person name="Cooper D."/>
            <person name="Oddy C."/>
            <person name="Ritland C.E."/>
            <person name="Kirkpatrick R."/>
            <person name="Moore R."/>
            <person name="Barber S."/>
            <person name="Holt R.A."/>
            <person name="Jones S.J."/>
            <person name="Marra M.A."/>
            <person name="Douglas C.J."/>
            <person name="Ritland K."/>
            <person name="Bohlmann J."/>
        </authorList>
    </citation>
    <scope>NUCLEOTIDE SEQUENCE</scope>
    <source>
        <tissue evidence="2">Green portion of the leader tissue</tissue>
    </source>
</reference>
<proteinExistence type="evidence at transcript level"/>
<dbReference type="OMA" id="TKNECNM"/>
<sequence length="264" mass="29760">MVSPRPIQVPMCNAGFMGPPWLKPLLETSFFVPCKIHGVSSKSECNMYCLDCMGGAFCSYCLDHHRDHYIVQIRRSSYHNVVRVSEIQKVLDISGVQTYIINSARIVFLNERPQPRPGKGVTNTCEICDRSLLDTFRFCSLGCKLGGIENSRDATFLVQPKHHILHHPRGWESEDSSTHKRARLMKKIESHRFSDELNAADIKNELETYTSGDSMNDEGTRVGGRYSPSSNGYTDMSPPTPPMATNYRTARRRKGIPHRAPLGS</sequence>
<dbReference type="PANTHER" id="PTHR31065">
    <property type="entry name" value="PLATZ TRANSCRIPTION FACTOR FAMILY PROTEIN"/>
    <property type="match status" value="1"/>
</dbReference>